<dbReference type="AlphaFoldDB" id="A0A1E5FZX8"/>
<dbReference type="EC" id="5.4.99.-" evidence="7"/>
<dbReference type="NCBIfam" id="TIGR00005">
    <property type="entry name" value="rluA_subfam"/>
    <property type="match status" value="1"/>
</dbReference>
<dbReference type="Gene3D" id="3.10.290.10">
    <property type="entry name" value="RNA-binding S4 domain"/>
    <property type="match status" value="1"/>
</dbReference>
<dbReference type="GO" id="GO:0120159">
    <property type="term" value="F:rRNA pseudouridine synthase activity"/>
    <property type="evidence" value="ECO:0007669"/>
    <property type="project" value="UniProtKB-ARBA"/>
</dbReference>
<dbReference type="GO" id="GO:0000455">
    <property type="term" value="P:enzyme-directed rRNA pseudouridine synthesis"/>
    <property type="evidence" value="ECO:0007669"/>
    <property type="project" value="TreeGrafter"/>
</dbReference>
<evidence type="ECO:0000256" key="4">
    <source>
        <dbReference type="ARBA" id="ARBA00023235"/>
    </source>
</evidence>
<keyword evidence="4 7" id="KW-0413">Isomerase</keyword>
<evidence type="ECO:0000256" key="6">
    <source>
        <dbReference type="PROSITE-ProRule" id="PRU00182"/>
    </source>
</evidence>
<dbReference type="Pfam" id="PF01479">
    <property type="entry name" value="S4"/>
    <property type="match status" value="1"/>
</dbReference>
<name>A0A1E5FZX8_9FIRM</name>
<dbReference type="SUPFAM" id="SSF55174">
    <property type="entry name" value="Alpha-L RNA-binding motif"/>
    <property type="match status" value="1"/>
</dbReference>
<evidence type="ECO:0000313" key="9">
    <source>
        <dbReference type="EMBL" id="OEF96053.1"/>
    </source>
</evidence>
<evidence type="ECO:0000256" key="1">
    <source>
        <dbReference type="ARBA" id="ARBA00000073"/>
    </source>
</evidence>
<sequence>MNPEHFLITTDDTGVRIDKWLHEQLPELSRSLIQLYIQNGSVKVNECNIKVNYKIKENDHIVINFPEPEEVTIAPEKIDLNIIYEDADLIVVNKPRGMVVHPAQGHYTGTLVNALLYHCKDLSGINGELRPGIVHRIDKDTTGIIVAAKNDLSHRHLSEQFKEHSIIRKYVALVHGLIPNSEGTVIAPIGRHKTQRKKMAVDVEKGKTATTHFKVLNYYNDYTLLELTLETGRTHQIRVHMAYIGHPVAADPLYGYRKSVNLLGQALHAKELGFVHPKTGKQMHFTSELPNDFKKVLTQL</sequence>
<evidence type="ECO:0000256" key="3">
    <source>
        <dbReference type="ARBA" id="ARBA00022884"/>
    </source>
</evidence>
<evidence type="ECO:0000313" key="10">
    <source>
        <dbReference type="Proteomes" id="UP000094296"/>
    </source>
</evidence>
<feature type="active site" evidence="5">
    <location>
        <position position="138"/>
    </location>
</feature>
<keyword evidence="10" id="KW-1185">Reference proteome</keyword>
<dbReference type="InterPro" id="IPR006145">
    <property type="entry name" value="PsdUridine_synth_RsuA/RluA"/>
</dbReference>
<evidence type="ECO:0000256" key="5">
    <source>
        <dbReference type="PIRSR" id="PIRSR606225-1"/>
    </source>
</evidence>
<dbReference type="Pfam" id="PF00849">
    <property type="entry name" value="PseudoU_synth_2"/>
    <property type="match status" value="1"/>
</dbReference>
<gene>
    <name evidence="9" type="ORF">BHF68_09950</name>
</gene>
<dbReference type="Gene3D" id="3.30.2350.10">
    <property type="entry name" value="Pseudouridine synthase"/>
    <property type="match status" value="1"/>
</dbReference>
<dbReference type="GO" id="GO:0003723">
    <property type="term" value="F:RNA binding"/>
    <property type="evidence" value="ECO:0007669"/>
    <property type="project" value="UniProtKB-KW"/>
</dbReference>
<dbReference type="InterPro" id="IPR050188">
    <property type="entry name" value="RluA_PseudoU_synthase"/>
</dbReference>
<evidence type="ECO:0000259" key="8">
    <source>
        <dbReference type="SMART" id="SM00363"/>
    </source>
</evidence>
<organism evidence="9 10">
    <name type="scientific">Desulfuribacillus alkaliarsenatis</name>
    <dbReference type="NCBI Taxonomy" id="766136"/>
    <lineage>
        <taxon>Bacteria</taxon>
        <taxon>Bacillati</taxon>
        <taxon>Bacillota</taxon>
        <taxon>Desulfuribacillia</taxon>
        <taxon>Desulfuribacillales</taxon>
        <taxon>Desulfuribacillaceae</taxon>
        <taxon>Desulfuribacillus</taxon>
    </lineage>
</organism>
<dbReference type="InterPro" id="IPR006224">
    <property type="entry name" value="PsdUridine_synth_RluA-like_CS"/>
</dbReference>
<dbReference type="PROSITE" id="PS01129">
    <property type="entry name" value="PSI_RLU"/>
    <property type="match status" value="1"/>
</dbReference>
<feature type="domain" description="RNA-binding S4" evidence="8">
    <location>
        <begin position="15"/>
        <end position="79"/>
    </location>
</feature>
<evidence type="ECO:0000256" key="2">
    <source>
        <dbReference type="ARBA" id="ARBA00010876"/>
    </source>
</evidence>
<dbReference type="InterPro" id="IPR020103">
    <property type="entry name" value="PsdUridine_synth_cat_dom_sf"/>
</dbReference>
<dbReference type="OrthoDB" id="9807829at2"/>
<comment type="catalytic activity">
    <reaction evidence="1 7">
        <text>a uridine in RNA = a pseudouridine in RNA</text>
        <dbReference type="Rhea" id="RHEA:48348"/>
        <dbReference type="Rhea" id="RHEA-COMP:12068"/>
        <dbReference type="Rhea" id="RHEA-COMP:12069"/>
        <dbReference type="ChEBI" id="CHEBI:65314"/>
        <dbReference type="ChEBI" id="CHEBI:65315"/>
    </reaction>
</comment>
<dbReference type="STRING" id="766136.BHF68_09950"/>
<comment type="function">
    <text evidence="7">Responsible for synthesis of pseudouridine from uracil.</text>
</comment>
<dbReference type="EMBL" id="MIJE01000033">
    <property type="protein sequence ID" value="OEF96053.1"/>
    <property type="molecule type" value="Genomic_DNA"/>
</dbReference>
<dbReference type="PROSITE" id="PS50889">
    <property type="entry name" value="S4"/>
    <property type="match status" value="1"/>
</dbReference>
<dbReference type="RefSeq" id="WP_069643973.1">
    <property type="nucleotide sequence ID" value="NZ_MIJE01000033.1"/>
</dbReference>
<evidence type="ECO:0000256" key="7">
    <source>
        <dbReference type="RuleBase" id="RU362028"/>
    </source>
</evidence>
<dbReference type="CDD" id="cd02869">
    <property type="entry name" value="PseudoU_synth_RluA_like"/>
    <property type="match status" value="1"/>
</dbReference>
<keyword evidence="3 6" id="KW-0694">RNA-binding</keyword>
<dbReference type="SUPFAM" id="SSF55120">
    <property type="entry name" value="Pseudouridine synthase"/>
    <property type="match status" value="1"/>
</dbReference>
<comment type="caution">
    <text evidence="9">The sequence shown here is derived from an EMBL/GenBank/DDBJ whole genome shotgun (WGS) entry which is preliminary data.</text>
</comment>
<dbReference type="PANTHER" id="PTHR21600">
    <property type="entry name" value="MITOCHONDRIAL RNA PSEUDOURIDINE SYNTHASE"/>
    <property type="match status" value="1"/>
</dbReference>
<dbReference type="InterPro" id="IPR006225">
    <property type="entry name" value="PsdUridine_synth_RluC/D"/>
</dbReference>
<dbReference type="FunFam" id="3.30.2350.10:FF:000006">
    <property type="entry name" value="Pseudouridine synthase"/>
    <property type="match status" value="1"/>
</dbReference>
<dbReference type="Proteomes" id="UP000094296">
    <property type="component" value="Unassembled WGS sequence"/>
</dbReference>
<proteinExistence type="inferred from homology"/>
<comment type="similarity">
    <text evidence="2 7">Belongs to the pseudouridine synthase RluA family.</text>
</comment>
<dbReference type="CDD" id="cd00165">
    <property type="entry name" value="S4"/>
    <property type="match status" value="1"/>
</dbReference>
<dbReference type="SMART" id="SM00363">
    <property type="entry name" value="S4"/>
    <property type="match status" value="1"/>
</dbReference>
<accession>A0A1E5FZX8</accession>
<dbReference type="InterPro" id="IPR036986">
    <property type="entry name" value="S4_RNA-bd_sf"/>
</dbReference>
<dbReference type="InterPro" id="IPR002942">
    <property type="entry name" value="S4_RNA-bd"/>
</dbReference>
<protein>
    <recommendedName>
        <fullName evidence="7">Pseudouridine synthase</fullName>
        <ecNumber evidence="7">5.4.99.-</ecNumber>
    </recommendedName>
</protein>
<dbReference type="PANTHER" id="PTHR21600:SF44">
    <property type="entry name" value="RIBOSOMAL LARGE SUBUNIT PSEUDOURIDINE SYNTHASE D"/>
    <property type="match status" value="1"/>
</dbReference>
<reference evidence="9 10" key="1">
    <citation type="submission" date="2016-09" db="EMBL/GenBank/DDBJ databases">
        <title>Draft genome sequence for the type strain of Desulfuribacillus alkaliarsenatis AHT28, an obligately anaerobic, sulfidogenic bacterium isolated from Russian soda lake sediments.</title>
        <authorList>
            <person name="Abin C.A."/>
            <person name="Hollibaugh J.T."/>
        </authorList>
    </citation>
    <scope>NUCLEOTIDE SEQUENCE [LARGE SCALE GENOMIC DNA]</scope>
    <source>
        <strain evidence="9 10">AHT28</strain>
    </source>
</reference>